<dbReference type="EMBL" id="ASPP01024584">
    <property type="protein sequence ID" value="ETO08899.1"/>
    <property type="molecule type" value="Genomic_DNA"/>
</dbReference>
<proteinExistence type="predicted"/>
<gene>
    <name evidence="2" type="ORF">RFI_28488</name>
</gene>
<name>X6M4T0_RETFI</name>
<reference evidence="2 3" key="1">
    <citation type="journal article" date="2013" name="Curr. Biol.">
        <title>The Genome of the Foraminiferan Reticulomyxa filosa.</title>
        <authorList>
            <person name="Glockner G."/>
            <person name="Hulsmann N."/>
            <person name="Schleicher M."/>
            <person name="Noegel A.A."/>
            <person name="Eichinger L."/>
            <person name="Gallinger C."/>
            <person name="Pawlowski J."/>
            <person name="Sierra R."/>
            <person name="Euteneuer U."/>
            <person name="Pillet L."/>
            <person name="Moustafa A."/>
            <person name="Platzer M."/>
            <person name="Groth M."/>
            <person name="Szafranski K."/>
            <person name="Schliwa M."/>
        </authorList>
    </citation>
    <scope>NUCLEOTIDE SEQUENCE [LARGE SCALE GENOMIC DNA]</scope>
</reference>
<keyword evidence="3" id="KW-1185">Reference proteome</keyword>
<dbReference type="Proteomes" id="UP000023152">
    <property type="component" value="Unassembled WGS sequence"/>
</dbReference>
<evidence type="ECO:0000313" key="3">
    <source>
        <dbReference type="Proteomes" id="UP000023152"/>
    </source>
</evidence>
<feature type="compositionally biased region" description="Basic and acidic residues" evidence="1">
    <location>
        <begin position="54"/>
        <end position="70"/>
    </location>
</feature>
<feature type="region of interest" description="Disordered" evidence="1">
    <location>
        <begin position="50"/>
        <end position="70"/>
    </location>
</feature>
<sequence length="270" mass="30510">MFSSDKGSNVGSKSTRCKGSTFVLSPDAMVHGSSKSAKVRNRSASRMIVVSSNMEDKNDNACDKPSGHDLESMKRVQSIMSRKSHGAKAVQMAMALEEQQQKSERELEQQMSYLTQKIGEKKCAPPETPKPAKSEEMLEPVLGRHWDGGDTICLTPTHSKLLERSLLREMITKDADAKTPLAKTMDRLVARTPSNYLTTNLLHMDDTPCKSKQDQCLPIEPCTPKPCHYSSKKRKFDQMCDGMIFFFVECSLLSLKYQQQQQQQKKRWIK</sequence>
<accession>X6M4T0</accession>
<feature type="compositionally biased region" description="Polar residues" evidence="1">
    <location>
        <begin position="1"/>
        <end position="18"/>
    </location>
</feature>
<organism evidence="2 3">
    <name type="scientific">Reticulomyxa filosa</name>
    <dbReference type="NCBI Taxonomy" id="46433"/>
    <lineage>
        <taxon>Eukaryota</taxon>
        <taxon>Sar</taxon>
        <taxon>Rhizaria</taxon>
        <taxon>Retaria</taxon>
        <taxon>Foraminifera</taxon>
        <taxon>Monothalamids</taxon>
        <taxon>Reticulomyxidae</taxon>
        <taxon>Reticulomyxa</taxon>
    </lineage>
</organism>
<comment type="caution">
    <text evidence="2">The sequence shown here is derived from an EMBL/GenBank/DDBJ whole genome shotgun (WGS) entry which is preliminary data.</text>
</comment>
<evidence type="ECO:0000256" key="1">
    <source>
        <dbReference type="SAM" id="MobiDB-lite"/>
    </source>
</evidence>
<protein>
    <submittedName>
        <fullName evidence="2">Uncharacterized protein</fullName>
    </submittedName>
</protein>
<feature type="region of interest" description="Disordered" evidence="1">
    <location>
        <begin position="1"/>
        <end position="20"/>
    </location>
</feature>
<evidence type="ECO:0000313" key="2">
    <source>
        <dbReference type="EMBL" id="ETO08899.1"/>
    </source>
</evidence>
<dbReference type="AlphaFoldDB" id="X6M4T0"/>